<dbReference type="Gene3D" id="3.90.1640.10">
    <property type="entry name" value="inorganic pyrophosphatase (n-terminal core)"/>
    <property type="match status" value="1"/>
</dbReference>
<evidence type="ECO:0000313" key="3">
    <source>
        <dbReference type="EMBL" id="HJC63819.1"/>
    </source>
</evidence>
<proteinExistence type="predicted"/>
<dbReference type="Proteomes" id="UP000823886">
    <property type="component" value="Unassembled WGS sequence"/>
</dbReference>
<dbReference type="AlphaFoldDB" id="A0A9D2TBI2"/>
<dbReference type="EMBL" id="DWVZ01000127">
    <property type="protein sequence ID" value="HJC63819.1"/>
    <property type="molecule type" value="Genomic_DNA"/>
</dbReference>
<dbReference type="InterPro" id="IPR038763">
    <property type="entry name" value="DHH_sf"/>
</dbReference>
<reference evidence="3" key="1">
    <citation type="journal article" date="2021" name="PeerJ">
        <title>Extensive microbial diversity within the chicken gut microbiome revealed by metagenomics and culture.</title>
        <authorList>
            <person name="Gilroy R."/>
            <person name="Ravi A."/>
            <person name="Getino M."/>
            <person name="Pursley I."/>
            <person name="Horton D.L."/>
            <person name="Alikhan N.F."/>
            <person name="Baker D."/>
            <person name="Gharbi K."/>
            <person name="Hall N."/>
            <person name="Watson M."/>
            <person name="Adriaenssens E.M."/>
            <person name="Foster-Nyarko E."/>
            <person name="Jarju S."/>
            <person name="Secka A."/>
            <person name="Antonio M."/>
            <person name="Oren A."/>
            <person name="Chaudhuri R.R."/>
            <person name="La Ragione R."/>
            <person name="Hildebrand F."/>
            <person name="Pallen M.J."/>
        </authorList>
    </citation>
    <scope>NUCLEOTIDE SEQUENCE</scope>
    <source>
        <strain evidence="3">ChiBcec2-3848</strain>
    </source>
</reference>
<dbReference type="GO" id="GO:0003676">
    <property type="term" value="F:nucleic acid binding"/>
    <property type="evidence" value="ECO:0007669"/>
    <property type="project" value="InterPro"/>
</dbReference>
<reference evidence="3" key="2">
    <citation type="submission" date="2021-04" db="EMBL/GenBank/DDBJ databases">
        <authorList>
            <person name="Gilroy R."/>
        </authorList>
    </citation>
    <scope>NUCLEOTIDE SEQUENCE</scope>
    <source>
        <strain evidence="3">ChiBcec2-3848</strain>
    </source>
</reference>
<organism evidence="3 4">
    <name type="scientific">Candidatus Blautia merdavium</name>
    <dbReference type="NCBI Taxonomy" id="2838494"/>
    <lineage>
        <taxon>Bacteria</taxon>
        <taxon>Bacillati</taxon>
        <taxon>Bacillota</taxon>
        <taxon>Clostridia</taxon>
        <taxon>Lachnospirales</taxon>
        <taxon>Lachnospiraceae</taxon>
        <taxon>Blautia</taxon>
    </lineage>
</organism>
<dbReference type="Pfam" id="PF02272">
    <property type="entry name" value="DHHA1"/>
    <property type="match status" value="1"/>
</dbReference>
<gene>
    <name evidence="3" type="ORF">H9753_09430</name>
</gene>
<comment type="caution">
    <text evidence="3">The sequence shown here is derived from an EMBL/GenBank/DDBJ whole genome shotgun (WGS) entry which is preliminary data.</text>
</comment>
<accession>A0A9D2TBI2</accession>
<dbReference type="PANTHER" id="PTHR47618:SF1">
    <property type="entry name" value="BIFUNCTIONAL OLIGORIBONUCLEASE AND PAP PHOSPHATASE NRNA"/>
    <property type="match status" value="1"/>
</dbReference>
<dbReference type="InterPro" id="IPR051319">
    <property type="entry name" value="Oligoribo/pAp-PDE_c-di-AMP_PDE"/>
</dbReference>
<dbReference type="InterPro" id="IPR003156">
    <property type="entry name" value="DHHA1_dom"/>
</dbReference>
<dbReference type="PANTHER" id="PTHR47618">
    <property type="entry name" value="BIFUNCTIONAL OLIGORIBONUCLEASE AND PAP PHOSPHATASE NRNA"/>
    <property type="match status" value="1"/>
</dbReference>
<evidence type="ECO:0000259" key="1">
    <source>
        <dbReference type="Pfam" id="PF01368"/>
    </source>
</evidence>
<protein>
    <submittedName>
        <fullName evidence="3">Bifunctional oligoribonuclease/PAP phosphatase NrnA</fullName>
    </submittedName>
</protein>
<dbReference type="Gene3D" id="3.10.310.30">
    <property type="match status" value="1"/>
</dbReference>
<feature type="domain" description="DHHA1" evidence="2">
    <location>
        <begin position="230"/>
        <end position="315"/>
    </location>
</feature>
<evidence type="ECO:0000259" key="2">
    <source>
        <dbReference type="Pfam" id="PF02272"/>
    </source>
</evidence>
<dbReference type="Pfam" id="PF01368">
    <property type="entry name" value="DHH"/>
    <property type="match status" value="1"/>
</dbReference>
<sequence length="326" mass="36439">MEKITSEFEGIRTVAVAGHVRPDGDCIGSCMGLYLYLKENYPQIETHVYLEEPRAGFSHIRNLNEIRTQYREREPYDLFIVLDVSEKNRIGVALDGFERAKKTLCIDHHVSNKGFAEKNIIQADASSASELLYTLLEKDKISVGTAEALYTGIAHDTGVFQYSCTTPATMRIAAELMEKGIDFSSIVDKSFYEKSYVQNQVLGRCLTESIMVLDGKCIIGSVKKKDMEFYGVEPKDLDGIVQQLRVTRGVEVALFLYEAKTQEFKVSLRSNGNVDVNKIASYFGGGGHVKAAGCTLQGSVYDVINNLTEHIEKEILEKCTPRETED</sequence>
<dbReference type="SUPFAM" id="SSF64182">
    <property type="entry name" value="DHH phosphoesterases"/>
    <property type="match status" value="1"/>
</dbReference>
<evidence type="ECO:0000313" key="4">
    <source>
        <dbReference type="Proteomes" id="UP000823886"/>
    </source>
</evidence>
<feature type="domain" description="DDH" evidence="1">
    <location>
        <begin position="14"/>
        <end position="153"/>
    </location>
</feature>
<dbReference type="InterPro" id="IPR001667">
    <property type="entry name" value="DDH_dom"/>
</dbReference>
<name>A0A9D2TBI2_9FIRM</name>